<evidence type="ECO:0000313" key="1">
    <source>
        <dbReference type="EMBL" id="OEU10516.1"/>
    </source>
</evidence>
<reference evidence="1 2" key="1">
    <citation type="submission" date="2016-09" db="EMBL/GenBank/DDBJ databases">
        <title>Extensive genetic diversity and differential bi-allelic expression allows diatom success in the polar Southern Ocean.</title>
        <authorList>
            <consortium name="DOE Joint Genome Institute"/>
            <person name="Mock T."/>
            <person name="Otillar R.P."/>
            <person name="Strauss J."/>
            <person name="Dupont C."/>
            <person name="Frickenhaus S."/>
            <person name="Maumus F."/>
            <person name="Mcmullan M."/>
            <person name="Sanges R."/>
            <person name="Schmutz J."/>
            <person name="Toseland A."/>
            <person name="Valas R."/>
            <person name="Veluchamy A."/>
            <person name="Ward B.J."/>
            <person name="Allen A."/>
            <person name="Barry K."/>
            <person name="Falciatore A."/>
            <person name="Ferrante M."/>
            <person name="Fortunato A.E."/>
            <person name="Gloeckner G."/>
            <person name="Gruber A."/>
            <person name="Hipkin R."/>
            <person name="Janech M."/>
            <person name="Kroth P."/>
            <person name="Leese F."/>
            <person name="Lindquist E."/>
            <person name="Lyon B.R."/>
            <person name="Martin J."/>
            <person name="Mayer C."/>
            <person name="Parker M."/>
            <person name="Quesneville H."/>
            <person name="Raymond J."/>
            <person name="Uhlig C."/>
            <person name="Valentin K.U."/>
            <person name="Worden A.Z."/>
            <person name="Armbrust E.V."/>
            <person name="Bowler C."/>
            <person name="Green B."/>
            <person name="Moulton V."/>
            <person name="Van Oosterhout C."/>
            <person name="Grigoriev I."/>
        </authorList>
    </citation>
    <scope>NUCLEOTIDE SEQUENCE [LARGE SCALE GENOMIC DNA]</scope>
    <source>
        <strain evidence="1 2">CCMP1102</strain>
    </source>
</reference>
<keyword evidence="2" id="KW-1185">Reference proteome</keyword>
<accession>A0A1E7EXE0</accession>
<proteinExistence type="predicted"/>
<dbReference type="Proteomes" id="UP000095751">
    <property type="component" value="Unassembled WGS sequence"/>
</dbReference>
<protein>
    <submittedName>
        <fullName evidence="1">Uncharacterized protein</fullName>
    </submittedName>
</protein>
<dbReference type="KEGG" id="fcy:FRACYDRAFT_141662"/>
<dbReference type="EMBL" id="KV784371">
    <property type="protein sequence ID" value="OEU10516.1"/>
    <property type="molecule type" value="Genomic_DNA"/>
</dbReference>
<feature type="non-terminal residue" evidence="1">
    <location>
        <position position="1"/>
    </location>
</feature>
<dbReference type="InParanoid" id="A0A1E7EXE0"/>
<dbReference type="AlphaFoldDB" id="A0A1E7EXE0"/>
<dbReference type="OrthoDB" id="199820at2759"/>
<feature type="non-terminal residue" evidence="1">
    <location>
        <position position="152"/>
    </location>
</feature>
<organism evidence="1 2">
    <name type="scientific">Fragilariopsis cylindrus CCMP1102</name>
    <dbReference type="NCBI Taxonomy" id="635003"/>
    <lineage>
        <taxon>Eukaryota</taxon>
        <taxon>Sar</taxon>
        <taxon>Stramenopiles</taxon>
        <taxon>Ochrophyta</taxon>
        <taxon>Bacillariophyta</taxon>
        <taxon>Bacillariophyceae</taxon>
        <taxon>Bacillariophycidae</taxon>
        <taxon>Bacillariales</taxon>
        <taxon>Bacillariaceae</taxon>
        <taxon>Fragilariopsis</taxon>
    </lineage>
</organism>
<gene>
    <name evidence="1" type="ORF">FRACYDRAFT_141662</name>
</gene>
<name>A0A1E7EXE0_9STRA</name>
<evidence type="ECO:0000313" key="2">
    <source>
        <dbReference type="Proteomes" id="UP000095751"/>
    </source>
</evidence>
<sequence>LADDFVFKGPLIGPLNKPDYFDVVDNYFRIYEAFPDLNPNCYGFTVDVVDPLTVRFFVKATGTYQQPLEGAIGLGGGLLGKAATFMTGKPDGRRYIGATESWSITFNSLERMQVRCLRGGYVVGEAAGGMTTAQGKDSIFGILQTLGIPVPS</sequence>